<evidence type="ECO:0000256" key="5">
    <source>
        <dbReference type="ARBA" id="ARBA00022989"/>
    </source>
</evidence>
<feature type="transmembrane region" description="Helical" evidence="10">
    <location>
        <begin position="159"/>
        <end position="177"/>
    </location>
</feature>
<feature type="domain" description="Thioredoxin-like fold" evidence="12">
    <location>
        <begin position="368"/>
        <end position="520"/>
    </location>
</feature>
<dbReference type="Pfam" id="PF07884">
    <property type="entry name" value="VKOR"/>
    <property type="match status" value="1"/>
</dbReference>
<accession>A0A4Y7U779</accession>
<organism evidence="14 16">
    <name type="scientific">Flavobacterium circumlabens</name>
    <dbReference type="NCBI Taxonomy" id="2133765"/>
    <lineage>
        <taxon>Bacteria</taxon>
        <taxon>Pseudomonadati</taxon>
        <taxon>Bacteroidota</taxon>
        <taxon>Flavobacteriia</taxon>
        <taxon>Flavobacteriales</taxon>
        <taxon>Flavobacteriaceae</taxon>
        <taxon>Flavobacterium</taxon>
    </lineage>
</organism>
<proteinExistence type="inferred from homology"/>
<dbReference type="Pfam" id="PF13462">
    <property type="entry name" value="Thioredoxin_4"/>
    <property type="match status" value="1"/>
</dbReference>
<keyword evidence="5 10" id="KW-1133">Transmembrane helix</keyword>
<keyword evidence="6" id="KW-0560">Oxidoreductase</keyword>
<feature type="transmembrane region" description="Helical" evidence="10">
    <location>
        <begin position="244"/>
        <end position="265"/>
    </location>
</feature>
<evidence type="ECO:0000256" key="10">
    <source>
        <dbReference type="SAM" id="Phobius"/>
    </source>
</evidence>
<dbReference type="GO" id="GO:0016491">
    <property type="term" value="F:oxidoreductase activity"/>
    <property type="evidence" value="ECO:0007669"/>
    <property type="project" value="UniProtKB-KW"/>
</dbReference>
<evidence type="ECO:0000313" key="14">
    <source>
        <dbReference type="EMBL" id="TEB42306.1"/>
    </source>
</evidence>
<evidence type="ECO:0000313" key="16">
    <source>
        <dbReference type="Proteomes" id="UP000298340"/>
    </source>
</evidence>
<dbReference type="Gene3D" id="3.40.30.10">
    <property type="entry name" value="Glutaredoxin"/>
    <property type="match status" value="1"/>
</dbReference>
<dbReference type="InterPro" id="IPR012336">
    <property type="entry name" value="Thioredoxin-like_fold"/>
</dbReference>
<keyword evidence="4" id="KW-0874">Quinone</keyword>
<evidence type="ECO:0000256" key="2">
    <source>
        <dbReference type="ARBA" id="ARBA00006214"/>
    </source>
</evidence>
<name>A0A4Y7U779_9FLAO</name>
<evidence type="ECO:0000313" key="13">
    <source>
        <dbReference type="EMBL" id="TCN53148.1"/>
    </source>
</evidence>
<comment type="similarity">
    <text evidence="2">Belongs to the VKOR family.</text>
</comment>
<reference evidence="13" key="3">
    <citation type="submission" date="2019-03" db="EMBL/GenBank/DDBJ databases">
        <authorList>
            <person name="Whitman W."/>
            <person name="Huntemann M."/>
            <person name="Clum A."/>
            <person name="Pillay M."/>
            <person name="Palaniappan K."/>
            <person name="Varghese N."/>
            <person name="Mikhailova N."/>
            <person name="Stamatis D."/>
            <person name="Reddy T."/>
            <person name="Daum C."/>
            <person name="Shapiro N."/>
            <person name="Ivanova N."/>
            <person name="Kyrpides N."/>
            <person name="Woyke T."/>
        </authorList>
    </citation>
    <scope>NUCLEOTIDE SEQUENCE</scope>
    <source>
        <strain evidence="13">P5626</strain>
    </source>
</reference>
<reference evidence="14 16" key="2">
    <citation type="journal article" date="2018" name="Syst. Appl. Microbiol.">
        <title>Flavobacterium circumlabens sp. nov. and Flavobacterium cupreum sp. nov., two psychrotrophic species isolated from Antarctic environmental samples.</title>
        <authorList>
            <person name="Kralova S."/>
            <person name="Busse H.J."/>
            <person name="Svec P."/>
            <person name="Maslanova I."/>
            <person name="Stankova E."/>
            <person name="Bartak M."/>
            <person name="Sedlacek I."/>
        </authorList>
    </citation>
    <scope>NUCLEOTIDE SEQUENCE [LARGE SCALE GENOMIC DNA]</scope>
    <source>
        <strain evidence="14 16">CCM 8828</strain>
    </source>
</reference>
<dbReference type="EMBL" id="SLWA01000009">
    <property type="protein sequence ID" value="TCN53148.1"/>
    <property type="molecule type" value="Genomic_DNA"/>
</dbReference>
<dbReference type="Proteomes" id="UP000295270">
    <property type="component" value="Unassembled WGS sequence"/>
</dbReference>
<feature type="transmembrane region" description="Helical" evidence="10">
    <location>
        <begin position="220"/>
        <end position="238"/>
    </location>
</feature>
<evidence type="ECO:0000256" key="4">
    <source>
        <dbReference type="ARBA" id="ARBA00022719"/>
    </source>
</evidence>
<keyword evidence="15" id="KW-1185">Reference proteome</keyword>
<evidence type="ECO:0000256" key="9">
    <source>
        <dbReference type="ARBA" id="ARBA00023284"/>
    </source>
</evidence>
<dbReference type="InterPro" id="IPR038354">
    <property type="entry name" value="VKOR_sf"/>
</dbReference>
<dbReference type="RefSeq" id="WP_132037550.1">
    <property type="nucleotide sequence ID" value="NZ_QWDN01000009.1"/>
</dbReference>
<dbReference type="AlphaFoldDB" id="A0A4Y7U779"/>
<reference evidence="13 15" key="1">
    <citation type="journal article" date="2015" name="Stand. Genomic Sci.">
        <title>Genomic Encyclopedia of Bacterial and Archaeal Type Strains, Phase III: the genomes of soil and plant-associated and newly described type strains.</title>
        <authorList>
            <person name="Whitman W.B."/>
            <person name="Woyke T."/>
            <person name="Klenk H.P."/>
            <person name="Zhou Y."/>
            <person name="Lilburn T.G."/>
            <person name="Beck B.J."/>
            <person name="De Vos P."/>
            <person name="Vandamme P."/>
            <person name="Eisen J.A."/>
            <person name="Garrity G."/>
            <person name="Hugenholtz P."/>
            <person name="Kyrpides N.C."/>
        </authorList>
    </citation>
    <scope>NUCLEOTIDE SEQUENCE [LARGE SCALE GENOMIC DNA]</scope>
    <source>
        <strain evidence="13 15">P5626</strain>
    </source>
</reference>
<dbReference type="EMBL" id="QWDN01000009">
    <property type="protein sequence ID" value="TEB42306.1"/>
    <property type="molecule type" value="Genomic_DNA"/>
</dbReference>
<dbReference type="SUPFAM" id="SSF52833">
    <property type="entry name" value="Thioredoxin-like"/>
    <property type="match status" value="1"/>
</dbReference>
<dbReference type="InterPro" id="IPR036249">
    <property type="entry name" value="Thioredoxin-like_sf"/>
</dbReference>
<evidence type="ECO:0000256" key="7">
    <source>
        <dbReference type="ARBA" id="ARBA00023136"/>
    </source>
</evidence>
<keyword evidence="9" id="KW-0676">Redox-active center</keyword>
<dbReference type="GO" id="GO:0016020">
    <property type="term" value="C:membrane"/>
    <property type="evidence" value="ECO:0007669"/>
    <property type="project" value="UniProtKB-SubCell"/>
</dbReference>
<dbReference type="CDD" id="cd12921">
    <property type="entry name" value="VKOR_4"/>
    <property type="match status" value="1"/>
</dbReference>
<evidence type="ECO:0000313" key="15">
    <source>
        <dbReference type="Proteomes" id="UP000295270"/>
    </source>
</evidence>
<feature type="transmembrane region" description="Helical" evidence="10">
    <location>
        <begin position="301"/>
        <end position="323"/>
    </location>
</feature>
<feature type="transmembrane region" description="Helical" evidence="10">
    <location>
        <begin position="272"/>
        <end position="295"/>
    </location>
</feature>
<keyword evidence="3 10" id="KW-0812">Transmembrane</keyword>
<evidence type="ECO:0000256" key="3">
    <source>
        <dbReference type="ARBA" id="ARBA00022692"/>
    </source>
</evidence>
<dbReference type="GO" id="GO:0048038">
    <property type="term" value="F:quinone binding"/>
    <property type="evidence" value="ECO:0007669"/>
    <property type="project" value="UniProtKB-KW"/>
</dbReference>
<keyword evidence="7 10" id="KW-0472">Membrane</keyword>
<sequence length="538" mass="62445">MTNDFNYIFQYLDKEGVYINKVEFEYQIQSHPDYPSFLAVSDTLTFFNIANGVLSVGIAEIELLPDRFVAFLEIEKGQPQFFFIEKKDSTYFYSHNKTATALSLQELQRFWKNRVLLIEKSGADADPPATTAKNYWVLPGLSVLLLFVLLFQSKAGLNAKLFLALPALGLFFSFAALRDLFSHKSVLLDSFCNMTSTESCEKVTQSAKWKIFETVSFSDLSLVFFSYQFICLLLFLFIENTEAYFETQILLLTIALPVLFISLYYQKFVEKMWCPVCLAIISVILLELGYVWFYYNFDFNVTAQAILISAFVFVTVALIWFSLKKLLRQQKELKEFHIAGNRFKRNYEIFKNNLLASEISANSEIESGSIILGNKDASLKIIVVTSPFCSFCAEVHTVIEEILSKYSDLVSFDLRFNFNEVNNDARSQRVHQKLLSVYYNYGQEAFRDVLHQWFTDFATKDEKIMDRPGIMPHDDISIQEILKEQFLWNQANDVAYTPSMFINGYVFPKHYERKDLLHFIIDLSEDECFITERIKIQV</sequence>
<protein>
    <submittedName>
        <fullName evidence="13">Thioredoxin-like protein</fullName>
    </submittedName>
</protein>
<evidence type="ECO:0000256" key="8">
    <source>
        <dbReference type="ARBA" id="ARBA00023157"/>
    </source>
</evidence>
<comment type="caution">
    <text evidence="14">The sequence shown here is derived from an EMBL/GenBank/DDBJ whole genome shotgun (WGS) entry which is preliminary data.</text>
</comment>
<feature type="domain" description="Vitamin K epoxide reductase" evidence="11">
    <location>
        <begin position="161"/>
        <end position="291"/>
    </location>
</feature>
<comment type="subcellular location">
    <subcellularLocation>
        <location evidence="1">Membrane</location>
        <topology evidence="1">Multi-pass membrane protein</topology>
    </subcellularLocation>
</comment>
<evidence type="ECO:0000259" key="11">
    <source>
        <dbReference type="Pfam" id="PF07884"/>
    </source>
</evidence>
<keyword evidence="8" id="KW-1015">Disulfide bond</keyword>
<feature type="transmembrane region" description="Helical" evidence="10">
    <location>
        <begin position="135"/>
        <end position="153"/>
    </location>
</feature>
<evidence type="ECO:0000256" key="1">
    <source>
        <dbReference type="ARBA" id="ARBA00004141"/>
    </source>
</evidence>
<evidence type="ECO:0000256" key="6">
    <source>
        <dbReference type="ARBA" id="ARBA00023002"/>
    </source>
</evidence>
<evidence type="ECO:0000259" key="12">
    <source>
        <dbReference type="Pfam" id="PF13462"/>
    </source>
</evidence>
<dbReference type="InterPro" id="IPR012932">
    <property type="entry name" value="VKOR"/>
</dbReference>
<dbReference type="OrthoDB" id="1100563at2"/>
<gene>
    <name evidence="14" type="ORF">D0809_20630</name>
    <name evidence="13" type="ORF">EV142_109131</name>
</gene>
<dbReference type="Proteomes" id="UP000298340">
    <property type="component" value="Unassembled WGS sequence"/>
</dbReference>
<dbReference type="Gene3D" id="1.20.1440.130">
    <property type="entry name" value="VKOR domain"/>
    <property type="match status" value="1"/>
</dbReference>